<reference evidence="4 5" key="1">
    <citation type="journal article" date="2016" name="Nat. Commun.">
        <title>Thousands of microbial genomes shed light on interconnected biogeochemical processes in an aquifer system.</title>
        <authorList>
            <person name="Anantharaman K."/>
            <person name="Brown C.T."/>
            <person name="Hug L.A."/>
            <person name="Sharon I."/>
            <person name="Castelle C.J."/>
            <person name="Probst A.J."/>
            <person name="Thomas B.C."/>
            <person name="Singh A."/>
            <person name="Wilkins M.J."/>
            <person name="Karaoz U."/>
            <person name="Brodie E.L."/>
            <person name="Williams K.H."/>
            <person name="Hubbard S.S."/>
            <person name="Banfield J.F."/>
        </authorList>
    </citation>
    <scope>NUCLEOTIDE SEQUENCE [LARGE SCALE GENOMIC DNA]</scope>
</reference>
<evidence type="ECO:0000313" key="4">
    <source>
        <dbReference type="EMBL" id="OGZ61830.1"/>
    </source>
</evidence>
<comment type="caution">
    <text evidence="4">The sequence shown here is derived from an EMBL/GenBank/DDBJ whole genome shotgun (WGS) entry which is preliminary data.</text>
</comment>
<evidence type="ECO:0000256" key="2">
    <source>
        <dbReference type="RuleBase" id="RU364082"/>
    </source>
</evidence>
<dbReference type="EC" id="1.1.1.133" evidence="2"/>
<dbReference type="InterPro" id="IPR036291">
    <property type="entry name" value="NAD(P)-bd_dom_sf"/>
</dbReference>
<dbReference type="SUPFAM" id="SSF51735">
    <property type="entry name" value="NAD(P)-binding Rossmann-fold domains"/>
    <property type="match status" value="1"/>
</dbReference>
<name>A0A1G2HHS5_9BACT</name>
<dbReference type="CDD" id="cd05254">
    <property type="entry name" value="dTDP_HR_like_SDR_e"/>
    <property type="match status" value="1"/>
</dbReference>
<dbReference type="GO" id="GO:0019305">
    <property type="term" value="P:dTDP-rhamnose biosynthetic process"/>
    <property type="evidence" value="ECO:0007669"/>
    <property type="project" value="UniProtKB-UniPathway"/>
</dbReference>
<dbReference type="Pfam" id="PF04321">
    <property type="entry name" value="RmlD_sub_bind"/>
    <property type="match status" value="1"/>
</dbReference>
<dbReference type="Gene3D" id="3.90.25.10">
    <property type="entry name" value="UDP-galactose 4-epimerase, domain 1"/>
    <property type="match status" value="1"/>
</dbReference>
<dbReference type="Gene3D" id="3.40.50.720">
    <property type="entry name" value="NAD(P)-binding Rossmann-like Domain"/>
    <property type="match status" value="1"/>
</dbReference>
<dbReference type="PANTHER" id="PTHR10491:SF4">
    <property type="entry name" value="METHIONINE ADENOSYLTRANSFERASE 2 SUBUNIT BETA"/>
    <property type="match status" value="1"/>
</dbReference>
<organism evidence="4 5">
    <name type="scientific">Candidatus Spechtbacteria bacterium RIFCSPLOWO2_02_FULL_38_8</name>
    <dbReference type="NCBI Taxonomy" id="1802164"/>
    <lineage>
        <taxon>Bacteria</taxon>
        <taxon>Candidatus Spechtiibacteriota</taxon>
    </lineage>
</organism>
<evidence type="ECO:0000259" key="3">
    <source>
        <dbReference type="Pfam" id="PF04321"/>
    </source>
</evidence>
<proteinExistence type="inferred from homology"/>
<comment type="function">
    <text evidence="2">Catalyzes the reduction of dTDP-6-deoxy-L-lyxo-4-hexulose to yield dTDP-L-rhamnose.</text>
</comment>
<dbReference type="GO" id="GO:0005829">
    <property type="term" value="C:cytosol"/>
    <property type="evidence" value="ECO:0007669"/>
    <property type="project" value="TreeGrafter"/>
</dbReference>
<dbReference type="STRING" id="1802164.A3H51_00305"/>
<feature type="domain" description="RmlD-like substrate binding" evidence="3">
    <location>
        <begin position="1"/>
        <end position="292"/>
    </location>
</feature>
<dbReference type="GO" id="GO:0008831">
    <property type="term" value="F:dTDP-4-dehydrorhamnose reductase activity"/>
    <property type="evidence" value="ECO:0007669"/>
    <property type="project" value="UniProtKB-EC"/>
</dbReference>
<protein>
    <recommendedName>
        <fullName evidence="2">dTDP-4-dehydrorhamnose reductase</fullName>
        <ecNumber evidence="2">1.1.1.133</ecNumber>
    </recommendedName>
</protein>
<dbReference type="InterPro" id="IPR029903">
    <property type="entry name" value="RmlD-like-bd"/>
</dbReference>
<keyword evidence="2" id="KW-0521">NADP</keyword>
<dbReference type="NCBIfam" id="TIGR01214">
    <property type="entry name" value="rmlD"/>
    <property type="match status" value="1"/>
</dbReference>
<gene>
    <name evidence="4" type="ORF">A3H51_00305</name>
</gene>
<evidence type="ECO:0000256" key="1">
    <source>
        <dbReference type="ARBA" id="ARBA00010944"/>
    </source>
</evidence>
<sequence length="294" mass="33187">MKVLLLGSDGLLGSELKKVFSSDYDITAFVRENLDITDEKEVLQKVEEIKPRIIINATGYTSVDNAESEKDLATAVNGYAVGYLAKAAQKVGALLVHYSTDYVFSGNKGVGYTEDDMPAEVPSTIYGQSKLLGEMELQKNTDKFYLIRTSWVFGSGGKNFVDTMIRLGTERDELRVVNDQHGKPTYAVDLAKATRDLIESSAKFGIYHLTNEGDTTWYEYAKYIIGKYGTTQKWRKKEFPRIIPVNSEEFSRLHIVRGQATPAKRPSWSILVNTKFSHLRPWQEALKEYLNSLI</sequence>
<dbReference type="AlphaFoldDB" id="A0A1G2HHS5"/>
<dbReference type="UniPathway" id="UPA00124"/>
<dbReference type="Proteomes" id="UP000178509">
    <property type="component" value="Unassembled WGS sequence"/>
</dbReference>
<dbReference type="InterPro" id="IPR005913">
    <property type="entry name" value="dTDP_dehydrorham_reduct"/>
</dbReference>
<dbReference type="EMBL" id="MHOJ01000035">
    <property type="protein sequence ID" value="OGZ61830.1"/>
    <property type="molecule type" value="Genomic_DNA"/>
</dbReference>
<accession>A0A1G2HHS5</accession>
<dbReference type="PANTHER" id="PTHR10491">
    <property type="entry name" value="DTDP-4-DEHYDRORHAMNOSE REDUCTASE"/>
    <property type="match status" value="1"/>
</dbReference>
<evidence type="ECO:0000313" key="5">
    <source>
        <dbReference type="Proteomes" id="UP000178509"/>
    </source>
</evidence>
<comment type="pathway">
    <text evidence="2">Carbohydrate biosynthesis; dTDP-L-rhamnose biosynthesis.</text>
</comment>
<comment type="similarity">
    <text evidence="1 2">Belongs to the dTDP-4-dehydrorhamnose reductase family.</text>
</comment>
<keyword evidence="2" id="KW-0560">Oxidoreductase</keyword>